<dbReference type="AlphaFoldDB" id="E3LNZ7"/>
<evidence type="ECO:0000256" key="3">
    <source>
        <dbReference type="ARBA" id="ARBA00022833"/>
    </source>
</evidence>
<protein>
    <recommendedName>
        <fullName evidence="7">RING-type domain-containing protein</fullName>
    </recommendedName>
</protein>
<gene>
    <name evidence="8" type="ORF">CRE_27504</name>
</gene>
<feature type="region of interest" description="Disordered" evidence="6">
    <location>
        <begin position="51"/>
        <end position="103"/>
    </location>
</feature>
<organism evidence="9">
    <name type="scientific">Caenorhabditis remanei</name>
    <name type="common">Caenorhabditis vulgaris</name>
    <dbReference type="NCBI Taxonomy" id="31234"/>
    <lineage>
        <taxon>Eukaryota</taxon>
        <taxon>Metazoa</taxon>
        <taxon>Ecdysozoa</taxon>
        <taxon>Nematoda</taxon>
        <taxon>Chromadorea</taxon>
        <taxon>Rhabditida</taxon>
        <taxon>Rhabditina</taxon>
        <taxon>Rhabditomorpha</taxon>
        <taxon>Rhabditoidea</taxon>
        <taxon>Rhabditidae</taxon>
        <taxon>Peloderinae</taxon>
        <taxon>Caenorhabditis</taxon>
    </lineage>
</organism>
<dbReference type="PANTHER" id="PTHR12183:SF32">
    <property type="entry name" value="MITOCHONDRIAL E3 UBIQUITIN PROTEIN LIGASE 1"/>
    <property type="match status" value="1"/>
</dbReference>
<feature type="coiled-coil region" evidence="5">
    <location>
        <begin position="218"/>
        <end position="252"/>
    </location>
</feature>
<dbReference type="eggNOG" id="ENOG502SEH5">
    <property type="taxonomic scope" value="Eukaryota"/>
</dbReference>
<feature type="domain" description="RING-type" evidence="7">
    <location>
        <begin position="380"/>
        <end position="417"/>
    </location>
</feature>
<feature type="coiled-coil region" evidence="5">
    <location>
        <begin position="125"/>
        <end position="194"/>
    </location>
</feature>
<name>E3LNZ7_CAERE</name>
<keyword evidence="5" id="KW-0175">Coiled coil</keyword>
<feature type="compositionally biased region" description="Polar residues" evidence="6">
    <location>
        <begin position="91"/>
        <end position="102"/>
    </location>
</feature>
<dbReference type="OrthoDB" id="774873at2759"/>
<dbReference type="GO" id="GO:0008270">
    <property type="term" value="F:zinc ion binding"/>
    <property type="evidence" value="ECO:0007669"/>
    <property type="project" value="UniProtKB-KW"/>
</dbReference>
<evidence type="ECO:0000256" key="4">
    <source>
        <dbReference type="PROSITE-ProRule" id="PRU00175"/>
    </source>
</evidence>
<dbReference type="STRING" id="31234.E3LNZ7"/>
<dbReference type="GO" id="GO:0016567">
    <property type="term" value="P:protein ubiquitination"/>
    <property type="evidence" value="ECO:0007669"/>
    <property type="project" value="TreeGrafter"/>
</dbReference>
<dbReference type="PROSITE" id="PS50089">
    <property type="entry name" value="ZF_RING_2"/>
    <property type="match status" value="1"/>
</dbReference>
<evidence type="ECO:0000256" key="1">
    <source>
        <dbReference type="ARBA" id="ARBA00022723"/>
    </source>
</evidence>
<evidence type="ECO:0000256" key="6">
    <source>
        <dbReference type="SAM" id="MobiDB-lite"/>
    </source>
</evidence>
<keyword evidence="3" id="KW-0862">Zinc</keyword>
<keyword evidence="2 4" id="KW-0863">Zinc-finger</keyword>
<feature type="compositionally biased region" description="Low complexity" evidence="6">
    <location>
        <begin position="69"/>
        <end position="90"/>
    </location>
</feature>
<dbReference type="GO" id="GO:0004842">
    <property type="term" value="F:ubiquitin-protein transferase activity"/>
    <property type="evidence" value="ECO:0007669"/>
    <property type="project" value="TreeGrafter"/>
</dbReference>
<dbReference type="Proteomes" id="UP000008281">
    <property type="component" value="Unassembled WGS sequence"/>
</dbReference>
<feature type="coiled-coil region" evidence="5">
    <location>
        <begin position="341"/>
        <end position="375"/>
    </location>
</feature>
<dbReference type="Gene3D" id="3.30.40.10">
    <property type="entry name" value="Zinc/RING finger domain, C3HC4 (zinc finger)"/>
    <property type="match status" value="1"/>
</dbReference>
<dbReference type="CDD" id="cd23128">
    <property type="entry name" value="RING-HC_MIP1-like"/>
    <property type="match status" value="1"/>
</dbReference>
<dbReference type="InParanoid" id="E3LNZ7"/>
<dbReference type="InterPro" id="IPR001841">
    <property type="entry name" value="Znf_RING"/>
</dbReference>
<dbReference type="InterPro" id="IPR013083">
    <property type="entry name" value="Znf_RING/FYVE/PHD"/>
</dbReference>
<evidence type="ECO:0000256" key="5">
    <source>
        <dbReference type="SAM" id="Coils"/>
    </source>
</evidence>
<accession>E3LNZ7</accession>
<proteinExistence type="predicted"/>
<dbReference type="SUPFAM" id="SSF57850">
    <property type="entry name" value="RING/U-box"/>
    <property type="match status" value="1"/>
</dbReference>
<dbReference type="HOGENOM" id="CLU_685569_0_0_1"/>
<evidence type="ECO:0000313" key="8">
    <source>
        <dbReference type="EMBL" id="EFP05687.1"/>
    </source>
</evidence>
<dbReference type="PANTHER" id="PTHR12183">
    <property type="entry name" value="MITOCHONDRIAL UBIQUITIN LIGASE ACTIVATOR OF NFKB 1"/>
    <property type="match status" value="1"/>
</dbReference>
<keyword evidence="1" id="KW-0479">Metal-binding</keyword>
<dbReference type="SMART" id="SM00184">
    <property type="entry name" value="RING"/>
    <property type="match status" value="1"/>
</dbReference>
<reference evidence="8" key="1">
    <citation type="submission" date="2007-07" db="EMBL/GenBank/DDBJ databases">
        <title>PCAP assembly of the Caenorhabditis remanei genome.</title>
        <authorList>
            <consortium name="The Caenorhabditis remanei Sequencing Consortium"/>
            <person name="Wilson R.K."/>
        </authorList>
    </citation>
    <scope>NUCLEOTIDE SEQUENCE [LARGE SCALE GENOMIC DNA]</scope>
    <source>
        <strain evidence="8">PB4641</strain>
    </source>
</reference>
<evidence type="ECO:0000256" key="2">
    <source>
        <dbReference type="ARBA" id="ARBA00022771"/>
    </source>
</evidence>
<sequence length="428" mass="50065">MNDQIKLASEWGYNQEDIIAALKINSRDGSKEFERFENFDVMLDILNKVSGRGDARSSRKHHGPGDLMSTSVTSLHPHSSSSKPHRSLSVARSSSFHLSTPKSTRDSHDIVRLLATLEKEKERDRKEVDSQFTILKNRINHLENEKEQLISEVQDLKRTLEDSDQDLKDCREEMNRLMEEKIEAADKLDKMKHTVQTIQNYRQQQEIHDQKELSEHRKKIYSEEKARKDEEILNLQKQKTDVETELERKSALLDEQTNVTKRMEEKSYQLKPLVLLDELTKKHSQLVDLSTEFLPNINAVKSLYKQLVGHLDFYSIIFPCFFPILDSIRFLFQFDSFPQLEANVQESKLVMERRVEEVEEQLRSRNRDFQRLQEKLVAECCICLATKPSIVFMPCRHLITCSDCYDASDFRECPTCRSTIENSITVFM</sequence>
<dbReference type="Pfam" id="PF13920">
    <property type="entry name" value="zf-C3HC4_3"/>
    <property type="match status" value="1"/>
</dbReference>
<evidence type="ECO:0000259" key="7">
    <source>
        <dbReference type="PROSITE" id="PS50089"/>
    </source>
</evidence>
<keyword evidence="9" id="KW-1185">Reference proteome</keyword>
<dbReference type="EMBL" id="DS268412">
    <property type="protein sequence ID" value="EFP05687.1"/>
    <property type="molecule type" value="Genomic_DNA"/>
</dbReference>
<dbReference type="InterPro" id="IPR051652">
    <property type="entry name" value="MDM2_MDM4_MUL1"/>
</dbReference>
<dbReference type="OMA" id="NVTKRME"/>
<evidence type="ECO:0000313" key="9">
    <source>
        <dbReference type="Proteomes" id="UP000008281"/>
    </source>
</evidence>